<evidence type="ECO:0000313" key="2">
    <source>
        <dbReference type="EMBL" id="VDL85388.1"/>
    </source>
</evidence>
<dbReference type="WBParaSite" id="NBR_0002149801-mRNA-1">
    <property type="protein sequence ID" value="NBR_0002149801-mRNA-1"/>
    <property type="gene ID" value="NBR_0002149801"/>
</dbReference>
<feature type="signal peptide" evidence="1">
    <location>
        <begin position="1"/>
        <end position="19"/>
    </location>
</feature>
<gene>
    <name evidence="2" type="ORF">NBR_LOCUS21499</name>
</gene>
<evidence type="ECO:0000256" key="1">
    <source>
        <dbReference type="SAM" id="SignalP"/>
    </source>
</evidence>
<protein>
    <submittedName>
        <fullName evidence="4">Secreted protein</fullName>
    </submittedName>
</protein>
<feature type="chain" id="PRO_5043126172" evidence="1">
    <location>
        <begin position="20"/>
        <end position="81"/>
    </location>
</feature>
<dbReference type="Proteomes" id="UP000271162">
    <property type="component" value="Unassembled WGS sequence"/>
</dbReference>
<dbReference type="EMBL" id="UYSL01026421">
    <property type="protein sequence ID" value="VDL85388.1"/>
    <property type="molecule type" value="Genomic_DNA"/>
</dbReference>
<evidence type="ECO:0000313" key="3">
    <source>
        <dbReference type="Proteomes" id="UP000271162"/>
    </source>
</evidence>
<proteinExistence type="predicted"/>
<name>A0A0N4YW76_NIPBR</name>
<keyword evidence="3" id="KW-1185">Reference proteome</keyword>
<reference evidence="2 3" key="2">
    <citation type="submission" date="2018-11" db="EMBL/GenBank/DDBJ databases">
        <authorList>
            <consortium name="Pathogen Informatics"/>
        </authorList>
    </citation>
    <scope>NUCLEOTIDE SEQUENCE [LARGE SCALE GENOMIC DNA]</scope>
</reference>
<sequence>MIPPWSVVCLAVTVTAVSAQYLSDVGENAKRNDFTRDIMHFGKRSVGFNVFIWQKLMPSFQNKWKDLSSNPQMSVSTPSYP</sequence>
<dbReference type="AlphaFoldDB" id="A0A0N4YW76"/>
<organism evidence="4">
    <name type="scientific">Nippostrongylus brasiliensis</name>
    <name type="common">Rat hookworm</name>
    <dbReference type="NCBI Taxonomy" id="27835"/>
    <lineage>
        <taxon>Eukaryota</taxon>
        <taxon>Metazoa</taxon>
        <taxon>Ecdysozoa</taxon>
        <taxon>Nematoda</taxon>
        <taxon>Chromadorea</taxon>
        <taxon>Rhabditida</taxon>
        <taxon>Rhabditina</taxon>
        <taxon>Rhabditomorpha</taxon>
        <taxon>Strongyloidea</taxon>
        <taxon>Heligmosomidae</taxon>
        <taxon>Nippostrongylus</taxon>
    </lineage>
</organism>
<evidence type="ECO:0000313" key="4">
    <source>
        <dbReference type="WBParaSite" id="NBR_0002149801-mRNA-1"/>
    </source>
</evidence>
<reference evidence="4" key="1">
    <citation type="submission" date="2017-02" db="UniProtKB">
        <authorList>
            <consortium name="WormBaseParasite"/>
        </authorList>
    </citation>
    <scope>IDENTIFICATION</scope>
</reference>
<accession>A0A0N4YW76</accession>
<keyword evidence="1" id="KW-0732">Signal</keyword>
<dbReference type="STRING" id="27835.A0A0N4YW76"/>